<keyword evidence="2" id="KW-0560">Oxidoreductase</keyword>
<dbReference type="PROSITE" id="PS00061">
    <property type="entry name" value="ADH_SHORT"/>
    <property type="match status" value="1"/>
</dbReference>
<keyword evidence="3" id="KW-1185">Reference proteome</keyword>
<gene>
    <name evidence="2" type="ORF">AAK873_04535</name>
</gene>
<sequence>MDNIDRLFDLTGKVAIVTGGGDGIGRGACNILAAAGASVMVSDLSADKARTTADEITAQGGIATAIACNVLEDGDLVRLVEKTIDIYGTVNILVNNAGLGGGGRENPFKIDREYVERIYSINVFAPWRLCQLTVPHMAESGYGSIINITSISSTNTEPNMGIYGSSKAALTHLSANLAFDFGPMDVRINCVAPGAVRTHALASVITPELEEKMLRHTPIRRLGNVSDIAGAILYFAAPASAWISGQVLVVNGGGKQILDE</sequence>
<evidence type="ECO:0000313" key="3">
    <source>
        <dbReference type="Proteomes" id="UP001565200"/>
    </source>
</evidence>
<dbReference type="NCBIfam" id="NF005559">
    <property type="entry name" value="PRK07231.1"/>
    <property type="match status" value="1"/>
</dbReference>
<dbReference type="EC" id="1.1.1.47" evidence="2"/>
<dbReference type="PRINTS" id="PR00080">
    <property type="entry name" value="SDRFAMILY"/>
</dbReference>
<dbReference type="PRINTS" id="PR00081">
    <property type="entry name" value="GDHRDH"/>
</dbReference>
<comment type="caution">
    <text evidence="2">The sequence shown here is derived from an EMBL/GenBank/DDBJ whole genome shotgun (WGS) entry which is preliminary data.</text>
</comment>
<dbReference type="Proteomes" id="UP001565200">
    <property type="component" value="Unassembled WGS sequence"/>
</dbReference>
<dbReference type="GO" id="GO:0047936">
    <property type="term" value="F:glucose 1-dehydrogenase [NAD(P)+] activity"/>
    <property type="evidence" value="ECO:0007669"/>
    <property type="project" value="UniProtKB-EC"/>
</dbReference>
<protein>
    <submittedName>
        <fullName evidence="2">Glucose 1-dehydrogenase</fullName>
        <ecNumber evidence="2">1.1.1.47</ecNumber>
    </submittedName>
</protein>
<evidence type="ECO:0000313" key="2">
    <source>
        <dbReference type="EMBL" id="MEY8244889.1"/>
    </source>
</evidence>
<dbReference type="EMBL" id="JBCLPP010000009">
    <property type="protein sequence ID" value="MEY8244889.1"/>
    <property type="molecule type" value="Genomic_DNA"/>
</dbReference>
<dbReference type="Pfam" id="PF13561">
    <property type="entry name" value="adh_short_C2"/>
    <property type="match status" value="1"/>
</dbReference>
<reference evidence="2 3" key="1">
    <citation type="submission" date="2024-03" db="EMBL/GenBank/DDBJ databases">
        <title>Mouse gut bacterial collection (mGBC) of GemPharmatech.</title>
        <authorList>
            <person name="He Y."/>
            <person name="Dong L."/>
            <person name="Wu D."/>
            <person name="Gao X."/>
            <person name="Lin Z."/>
        </authorList>
    </citation>
    <scope>NUCLEOTIDE SEQUENCE [LARGE SCALE GENOMIC DNA]</scope>
    <source>
        <strain evidence="2 3">54-13</strain>
    </source>
</reference>
<dbReference type="InterPro" id="IPR020904">
    <property type="entry name" value="Sc_DH/Rdtase_CS"/>
</dbReference>
<dbReference type="PANTHER" id="PTHR43943">
    <property type="entry name" value="DEHYDROGENASE/REDUCTASE (SDR FAMILY) MEMBER 4"/>
    <property type="match status" value="1"/>
</dbReference>
<dbReference type="InterPro" id="IPR002347">
    <property type="entry name" value="SDR_fam"/>
</dbReference>
<comment type="similarity">
    <text evidence="1">Belongs to the short-chain dehydrogenases/reductases (SDR) family.</text>
</comment>
<dbReference type="RefSeq" id="WP_121699353.1">
    <property type="nucleotide sequence ID" value="NZ_JBCLPP010000009.1"/>
</dbReference>
<dbReference type="InterPro" id="IPR036291">
    <property type="entry name" value="NAD(P)-bd_dom_sf"/>
</dbReference>
<dbReference type="Gene3D" id="3.40.50.720">
    <property type="entry name" value="NAD(P)-binding Rossmann-like Domain"/>
    <property type="match status" value="1"/>
</dbReference>
<organism evidence="2 3">
    <name type="scientific">Heminiphilus faecis</name>
    <dbReference type="NCBI Taxonomy" id="2601703"/>
    <lineage>
        <taxon>Bacteria</taxon>
        <taxon>Pseudomonadati</taxon>
        <taxon>Bacteroidota</taxon>
        <taxon>Bacteroidia</taxon>
        <taxon>Bacteroidales</taxon>
        <taxon>Muribaculaceae</taxon>
        <taxon>Heminiphilus</taxon>
    </lineage>
</organism>
<dbReference type="SUPFAM" id="SSF51735">
    <property type="entry name" value="NAD(P)-binding Rossmann-fold domains"/>
    <property type="match status" value="1"/>
</dbReference>
<dbReference type="PANTHER" id="PTHR43943:SF2">
    <property type="entry name" value="DEHYDROGENASE_REDUCTASE 4"/>
    <property type="match status" value="1"/>
</dbReference>
<evidence type="ECO:0000256" key="1">
    <source>
        <dbReference type="ARBA" id="ARBA00006484"/>
    </source>
</evidence>
<name>A0ABV4CU32_9BACT</name>
<proteinExistence type="inferred from homology"/>
<accession>A0ABV4CU32</accession>